<evidence type="ECO:0000313" key="2">
    <source>
        <dbReference type="EMBL" id="CAB3755143.1"/>
    </source>
</evidence>
<proteinExistence type="predicted"/>
<protein>
    <submittedName>
        <fullName evidence="2">Uncharacterized protein</fullName>
    </submittedName>
</protein>
<keyword evidence="1" id="KW-1133">Transmembrane helix</keyword>
<keyword evidence="1" id="KW-0472">Membrane</keyword>
<gene>
    <name evidence="2" type="ORF">LMG29542_02514</name>
</gene>
<keyword evidence="1" id="KW-0812">Transmembrane</keyword>
<sequence>MTSRACSSVKLHGPRARHAPTGQAMLEFLVVTCLATGVLFTALAMLGKFSDVRNKTLLGSRYVAWERSVWLSSDANASADATRSERDWFAAYGSGALQVTKSDRDIQHEFLQRTFAANGGQLLATDRDVDRLPAAGQAMWRDHSGQSLLAAAQDVAASSSAAPIPSAALASYTTAPYGTVLTADGATFAATLDLPTRNLQSGTLTVAIGKQSDALKRLWQDFDGLTFVDTNALLTNTWLPEGSANGRTLFTRAAPAAHVELVSPTLYRGLRRYAPEIDTLEFGRIQQDVLPGDRVAP</sequence>
<name>A0A6J5DMH9_9BURK</name>
<reference evidence="2 3" key="1">
    <citation type="submission" date="2020-04" db="EMBL/GenBank/DDBJ databases">
        <authorList>
            <person name="De Canck E."/>
        </authorList>
    </citation>
    <scope>NUCLEOTIDE SEQUENCE [LARGE SCALE GENOMIC DNA]</scope>
    <source>
        <strain evidence="2 3">LMG 29542</strain>
    </source>
</reference>
<evidence type="ECO:0000313" key="3">
    <source>
        <dbReference type="Proteomes" id="UP000494363"/>
    </source>
</evidence>
<dbReference type="EMBL" id="CADIKH010000010">
    <property type="protein sequence ID" value="CAB3755143.1"/>
    <property type="molecule type" value="Genomic_DNA"/>
</dbReference>
<evidence type="ECO:0000256" key="1">
    <source>
        <dbReference type="SAM" id="Phobius"/>
    </source>
</evidence>
<accession>A0A6J5DMH9</accession>
<organism evidence="2 3">
    <name type="scientific">Paraburkholderia humisilvae</name>
    <dbReference type="NCBI Taxonomy" id="627669"/>
    <lineage>
        <taxon>Bacteria</taxon>
        <taxon>Pseudomonadati</taxon>
        <taxon>Pseudomonadota</taxon>
        <taxon>Betaproteobacteria</taxon>
        <taxon>Burkholderiales</taxon>
        <taxon>Burkholderiaceae</taxon>
        <taxon>Paraburkholderia</taxon>
    </lineage>
</organism>
<feature type="transmembrane region" description="Helical" evidence="1">
    <location>
        <begin position="24"/>
        <end position="46"/>
    </location>
</feature>
<dbReference type="AlphaFoldDB" id="A0A6J5DMH9"/>
<keyword evidence="3" id="KW-1185">Reference proteome</keyword>
<dbReference type="Proteomes" id="UP000494363">
    <property type="component" value="Unassembled WGS sequence"/>
</dbReference>